<dbReference type="Proteomes" id="UP000322917">
    <property type="component" value="Unassembled WGS sequence"/>
</dbReference>
<name>A0A1M6KZT7_9FIRM</name>
<keyword evidence="2" id="KW-1185">Reference proteome</keyword>
<protein>
    <submittedName>
        <fullName evidence="1">Uncharacterized protein</fullName>
    </submittedName>
</protein>
<reference evidence="1 2" key="1">
    <citation type="submission" date="2016-11" db="EMBL/GenBank/DDBJ databases">
        <authorList>
            <person name="Varghese N."/>
            <person name="Submissions S."/>
        </authorList>
    </citation>
    <scope>NUCLEOTIDE SEQUENCE [LARGE SCALE GENOMIC DNA]</scope>
    <source>
        <strain evidence="1 2">DSM 15287</strain>
    </source>
</reference>
<proteinExistence type="predicted"/>
<evidence type="ECO:0000313" key="2">
    <source>
        <dbReference type="Proteomes" id="UP000322917"/>
    </source>
</evidence>
<sequence length="47" mass="5642">MNQSQENCLFDSHRFYLRAMGKGIIHEMCVFPADLGRFLFFNKESRR</sequence>
<accession>A0A1M6KZT7</accession>
<gene>
    <name evidence="1" type="ORF">SAMN02745170_02998</name>
</gene>
<dbReference type="EMBL" id="FQZD01000030">
    <property type="protein sequence ID" value="SHJ64366.1"/>
    <property type="molecule type" value="Genomic_DNA"/>
</dbReference>
<dbReference type="AlphaFoldDB" id="A0A1M6KZT7"/>
<organism evidence="1 2">
    <name type="scientific">Propionispora hippei DSM 15287</name>
    <dbReference type="NCBI Taxonomy" id="1123003"/>
    <lineage>
        <taxon>Bacteria</taxon>
        <taxon>Bacillati</taxon>
        <taxon>Bacillota</taxon>
        <taxon>Negativicutes</taxon>
        <taxon>Selenomonadales</taxon>
        <taxon>Sporomusaceae</taxon>
        <taxon>Propionispora</taxon>
    </lineage>
</organism>
<evidence type="ECO:0000313" key="1">
    <source>
        <dbReference type="EMBL" id="SHJ64366.1"/>
    </source>
</evidence>